<organism evidence="1 2">
    <name type="scientific">Chaetomium tenue</name>
    <dbReference type="NCBI Taxonomy" id="1854479"/>
    <lineage>
        <taxon>Eukaryota</taxon>
        <taxon>Fungi</taxon>
        <taxon>Dikarya</taxon>
        <taxon>Ascomycota</taxon>
        <taxon>Pezizomycotina</taxon>
        <taxon>Sordariomycetes</taxon>
        <taxon>Sordariomycetidae</taxon>
        <taxon>Sordariales</taxon>
        <taxon>Chaetomiaceae</taxon>
        <taxon>Chaetomium</taxon>
    </lineage>
</organism>
<gene>
    <name evidence="1" type="ORF">F5144DRAFT_583260</name>
</gene>
<name>A0ACB7NYB8_9PEZI</name>
<protein>
    <submittedName>
        <fullName evidence="1">Uncharacterized protein</fullName>
    </submittedName>
</protein>
<feature type="non-terminal residue" evidence="1">
    <location>
        <position position="58"/>
    </location>
</feature>
<keyword evidence="2" id="KW-1185">Reference proteome</keyword>
<comment type="caution">
    <text evidence="1">The sequence shown here is derived from an EMBL/GenBank/DDBJ whole genome shotgun (WGS) entry which is preliminary data.</text>
</comment>
<sequence>MTARRKGDSQKARRQAPFAGQMEVDGYKNPRVLRREVESNRSSFDWCPTSPPHNAAEL</sequence>
<accession>A0ACB7NYB8</accession>
<proteinExistence type="predicted"/>
<evidence type="ECO:0000313" key="1">
    <source>
        <dbReference type="EMBL" id="KAH6623446.1"/>
    </source>
</evidence>
<dbReference type="EMBL" id="JAGIZQ010000006">
    <property type="protein sequence ID" value="KAH6623446.1"/>
    <property type="molecule type" value="Genomic_DNA"/>
</dbReference>
<dbReference type="Proteomes" id="UP000724584">
    <property type="component" value="Unassembled WGS sequence"/>
</dbReference>
<evidence type="ECO:0000313" key="2">
    <source>
        <dbReference type="Proteomes" id="UP000724584"/>
    </source>
</evidence>
<reference evidence="1 2" key="1">
    <citation type="journal article" date="2021" name="Nat. Commun.">
        <title>Genetic determinants of endophytism in the Arabidopsis root mycobiome.</title>
        <authorList>
            <person name="Mesny F."/>
            <person name="Miyauchi S."/>
            <person name="Thiergart T."/>
            <person name="Pickel B."/>
            <person name="Atanasova L."/>
            <person name="Karlsson M."/>
            <person name="Huettel B."/>
            <person name="Barry K.W."/>
            <person name="Haridas S."/>
            <person name="Chen C."/>
            <person name="Bauer D."/>
            <person name="Andreopoulos W."/>
            <person name="Pangilinan J."/>
            <person name="LaButti K."/>
            <person name="Riley R."/>
            <person name="Lipzen A."/>
            <person name="Clum A."/>
            <person name="Drula E."/>
            <person name="Henrissat B."/>
            <person name="Kohler A."/>
            <person name="Grigoriev I.V."/>
            <person name="Martin F.M."/>
            <person name="Hacquard S."/>
        </authorList>
    </citation>
    <scope>NUCLEOTIDE SEQUENCE [LARGE SCALE GENOMIC DNA]</scope>
    <source>
        <strain evidence="1 2">MPI-SDFR-AT-0079</strain>
    </source>
</reference>